<gene>
    <name evidence="2" type="ORF">BU24DRAFT_426270</name>
</gene>
<protein>
    <submittedName>
        <fullName evidence="2">Uncharacterized protein</fullName>
    </submittedName>
</protein>
<dbReference type="EMBL" id="ML978073">
    <property type="protein sequence ID" value="KAF2012387.1"/>
    <property type="molecule type" value="Genomic_DNA"/>
</dbReference>
<accession>A0A6A5XHQ3</accession>
<dbReference type="RefSeq" id="XP_033380726.1">
    <property type="nucleotide sequence ID" value="XM_033528927.1"/>
</dbReference>
<dbReference type="Proteomes" id="UP000799778">
    <property type="component" value="Unassembled WGS sequence"/>
</dbReference>
<evidence type="ECO:0000313" key="2">
    <source>
        <dbReference type="EMBL" id="KAF2012387.1"/>
    </source>
</evidence>
<dbReference type="AlphaFoldDB" id="A0A6A5XHQ3"/>
<reference evidence="2" key="1">
    <citation type="journal article" date="2020" name="Stud. Mycol.">
        <title>101 Dothideomycetes genomes: a test case for predicting lifestyles and emergence of pathogens.</title>
        <authorList>
            <person name="Haridas S."/>
            <person name="Albert R."/>
            <person name="Binder M."/>
            <person name="Bloem J."/>
            <person name="Labutti K."/>
            <person name="Salamov A."/>
            <person name="Andreopoulos B."/>
            <person name="Baker S."/>
            <person name="Barry K."/>
            <person name="Bills G."/>
            <person name="Bluhm B."/>
            <person name="Cannon C."/>
            <person name="Castanera R."/>
            <person name="Culley D."/>
            <person name="Daum C."/>
            <person name="Ezra D."/>
            <person name="Gonzalez J."/>
            <person name="Henrissat B."/>
            <person name="Kuo A."/>
            <person name="Liang C."/>
            <person name="Lipzen A."/>
            <person name="Lutzoni F."/>
            <person name="Magnuson J."/>
            <person name="Mondo S."/>
            <person name="Nolan M."/>
            <person name="Ohm R."/>
            <person name="Pangilinan J."/>
            <person name="Park H.-J."/>
            <person name="Ramirez L."/>
            <person name="Alfaro M."/>
            <person name="Sun H."/>
            <person name="Tritt A."/>
            <person name="Yoshinaga Y."/>
            <person name="Zwiers L.-H."/>
            <person name="Turgeon B."/>
            <person name="Goodwin S."/>
            <person name="Spatafora J."/>
            <person name="Crous P."/>
            <person name="Grigoriev I."/>
        </authorList>
    </citation>
    <scope>NUCLEOTIDE SEQUENCE</scope>
    <source>
        <strain evidence="2">CBS 175.79</strain>
    </source>
</reference>
<dbReference type="GeneID" id="54286324"/>
<dbReference type="OrthoDB" id="3914029at2759"/>
<name>A0A6A5XHQ3_9PLEO</name>
<evidence type="ECO:0000256" key="1">
    <source>
        <dbReference type="SAM" id="MobiDB-lite"/>
    </source>
</evidence>
<sequence length="235" mass="25941">MSQHGKETALPSYEDSINAGLPLSRGQHILDNLTLVRAKHIRAIVDNAIIPLIEDQALRGIAQTTIVMLPSDILNSSSVTEKSDFSFATEDDEHVEVQGLSSEEKPQIIRLAGPLNKTEFWKPPAIIKELERVLMENLMVGSGGPSSSQFQPKPIGSQGKQPKKGLLGRMTKAFQREESSVEQDSTLYVPHPDPNSGRVTIEARLEEMCLRTVNEFGLYDTTSKQCIIIRIDAGH</sequence>
<feature type="region of interest" description="Disordered" evidence="1">
    <location>
        <begin position="143"/>
        <end position="164"/>
    </location>
</feature>
<proteinExistence type="predicted"/>
<feature type="region of interest" description="Disordered" evidence="1">
    <location>
        <begin position="176"/>
        <end position="195"/>
    </location>
</feature>
<evidence type="ECO:0000313" key="3">
    <source>
        <dbReference type="Proteomes" id="UP000799778"/>
    </source>
</evidence>
<organism evidence="2 3">
    <name type="scientific">Aaosphaeria arxii CBS 175.79</name>
    <dbReference type="NCBI Taxonomy" id="1450172"/>
    <lineage>
        <taxon>Eukaryota</taxon>
        <taxon>Fungi</taxon>
        <taxon>Dikarya</taxon>
        <taxon>Ascomycota</taxon>
        <taxon>Pezizomycotina</taxon>
        <taxon>Dothideomycetes</taxon>
        <taxon>Pleosporomycetidae</taxon>
        <taxon>Pleosporales</taxon>
        <taxon>Pleosporales incertae sedis</taxon>
        <taxon>Aaosphaeria</taxon>
    </lineage>
</organism>
<keyword evidence="3" id="KW-1185">Reference proteome</keyword>